<feature type="domain" description="TauD/TfdA-like" evidence="8">
    <location>
        <begin position="53"/>
        <end position="344"/>
    </location>
</feature>
<evidence type="ECO:0000256" key="5">
    <source>
        <dbReference type="ARBA" id="ARBA00023002"/>
    </source>
</evidence>
<gene>
    <name evidence="9" type="primary">JLP1-2</name>
    <name evidence="9" type="ORF">C8034_v005913</name>
</gene>
<dbReference type="GO" id="GO:0016706">
    <property type="term" value="F:2-oxoglutarate-dependent dioxygenase activity"/>
    <property type="evidence" value="ECO:0007669"/>
    <property type="project" value="TreeGrafter"/>
</dbReference>
<name>A0A4R8T5T0_9PEZI</name>
<evidence type="ECO:0000256" key="1">
    <source>
        <dbReference type="ARBA" id="ARBA00001954"/>
    </source>
</evidence>
<keyword evidence="6" id="KW-0408">Iron</keyword>
<evidence type="ECO:0000259" key="8">
    <source>
        <dbReference type="Pfam" id="PF02668"/>
    </source>
</evidence>
<comment type="caution">
    <text evidence="9">The sequence shown here is derived from an EMBL/GenBank/DDBJ whole genome shotgun (WGS) entry which is preliminary data.</text>
</comment>
<dbReference type="EMBL" id="QAPF01000242">
    <property type="protein sequence ID" value="TEA12668.1"/>
    <property type="molecule type" value="Genomic_DNA"/>
</dbReference>
<dbReference type="InterPro" id="IPR003819">
    <property type="entry name" value="TauD/TfdA-like"/>
</dbReference>
<reference evidence="9 10" key="1">
    <citation type="submission" date="2018-11" db="EMBL/GenBank/DDBJ databases">
        <title>Genome sequence and assembly of Colletotrichum sidae.</title>
        <authorList>
            <person name="Gan P."/>
            <person name="Shirasu K."/>
        </authorList>
    </citation>
    <scope>NUCLEOTIDE SEQUENCE [LARGE SCALE GENOMIC DNA]</scope>
    <source>
        <strain evidence="9 10">CBS 518.97</strain>
    </source>
</reference>
<evidence type="ECO:0000313" key="9">
    <source>
        <dbReference type="EMBL" id="TEA12668.1"/>
    </source>
</evidence>
<proteinExistence type="inferred from homology"/>
<evidence type="ECO:0000256" key="6">
    <source>
        <dbReference type="ARBA" id="ARBA00023004"/>
    </source>
</evidence>
<comment type="cofactor">
    <cofactor evidence="1">
        <name>Fe(2+)</name>
        <dbReference type="ChEBI" id="CHEBI:29033"/>
    </cofactor>
</comment>
<feature type="compositionally biased region" description="Basic and acidic residues" evidence="7">
    <location>
        <begin position="355"/>
        <end position="368"/>
    </location>
</feature>
<keyword evidence="10" id="KW-1185">Reference proteome</keyword>
<dbReference type="InterPro" id="IPR042098">
    <property type="entry name" value="TauD-like_sf"/>
</dbReference>
<dbReference type="AlphaFoldDB" id="A0A4R8T5T0"/>
<keyword evidence="4 9" id="KW-0223">Dioxygenase</keyword>
<evidence type="ECO:0000256" key="3">
    <source>
        <dbReference type="ARBA" id="ARBA00022723"/>
    </source>
</evidence>
<feature type="region of interest" description="Disordered" evidence="7">
    <location>
        <begin position="349"/>
        <end position="368"/>
    </location>
</feature>
<sequence length="368" mass="41312">MSTQPLYPAYLPTRPDGFQPTTAVPYFEADEPGCRAKRSNKLSVFKTTRDAKVENITPRVGSEVRGVQLSRLDEAGLDEVALLAAERGVLVFRDQDFADVGFDKQKQIVSHYGPLHKVFIRRWVTPREPGPSSMLSTQMRKRKCLAMPRYLTEADHQLIRSGNLRSLLGPRTTYDLWHVDQTFTPNVPSTTFFWVLEQPASGGGDTAFTSLTAAYAALSPAFRRTLHGLRLFHTSASVGEVARVGTERALREAVSTTHPLVIRHPVTGEPSLFVNPTIARRVEGFLPEESDALLGFLHNHIRSMDFSCRVRWEKGSVVVWDQRSVAHSAVPDFKEGERRHMVRIIPYGSKPKPAFPEEHEKARGEEEA</sequence>
<dbReference type="SUPFAM" id="SSF51197">
    <property type="entry name" value="Clavaminate synthase-like"/>
    <property type="match status" value="1"/>
</dbReference>
<dbReference type="Gene3D" id="3.60.130.10">
    <property type="entry name" value="Clavaminate synthase-like"/>
    <property type="match status" value="1"/>
</dbReference>
<evidence type="ECO:0000256" key="7">
    <source>
        <dbReference type="SAM" id="MobiDB-lite"/>
    </source>
</evidence>
<dbReference type="InterPro" id="IPR051323">
    <property type="entry name" value="AtsK-like"/>
</dbReference>
<dbReference type="PANTHER" id="PTHR30468:SF1">
    <property type="entry name" value="ALPHA-KETOGLUTARATE-DEPENDENT SULFONATE DIOXYGENASE"/>
    <property type="match status" value="1"/>
</dbReference>
<dbReference type="GO" id="GO:0005737">
    <property type="term" value="C:cytoplasm"/>
    <property type="evidence" value="ECO:0007669"/>
    <property type="project" value="TreeGrafter"/>
</dbReference>
<keyword evidence="3" id="KW-0479">Metal-binding</keyword>
<accession>A0A4R8T5T0</accession>
<dbReference type="Pfam" id="PF02668">
    <property type="entry name" value="TauD"/>
    <property type="match status" value="1"/>
</dbReference>
<protein>
    <submittedName>
        <fullName evidence="9">Alpha-ketoglutarate-dependent sulfonate dioxygenase</fullName>
    </submittedName>
</protein>
<keyword evidence="5" id="KW-0560">Oxidoreductase</keyword>
<dbReference type="GO" id="GO:0046872">
    <property type="term" value="F:metal ion binding"/>
    <property type="evidence" value="ECO:0007669"/>
    <property type="project" value="UniProtKB-KW"/>
</dbReference>
<dbReference type="Proteomes" id="UP000295604">
    <property type="component" value="Unassembled WGS sequence"/>
</dbReference>
<evidence type="ECO:0000256" key="2">
    <source>
        <dbReference type="ARBA" id="ARBA00005896"/>
    </source>
</evidence>
<dbReference type="PANTHER" id="PTHR30468">
    <property type="entry name" value="ALPHA-KETOGLUTARATE-DEPENDENT SULFONATE DIOXYGENASE"/>
    <property type="match status" value="1"/>
</dbReference>
<evidence type="ECO:0000313" key="10">
    <source>
        <dbReference type="Proteomes" id="UP000295604"/>
    </source>
</evidence>
<organism evidence="9 10">
    <name type="scientific">Colletotrichum sidae</name>
    <dbReference type="NCBI Taxonomy" id="1347389"/>
    <lineage>
        <taxon>Eukaryota</taxon>
        <taxon>Fungi</taxon>
        <taxon>Dikarya</taxon>
        <taxon>Ascomycota</taxon>
        <taxon>Pezizomycotina</taxon>
        <taxon>Sordariomycetes</taxon>
        <taxon>Hypocreomycetidae</taxon>
        <taxon>Glomerellales</taxon>
        <taxon>Glomerellaceae</taxon>
        <taxon>Colletotrichum</taxon>
        <taxon>Colletotrichum orbiculare species complex</taxon>
    </lineage>
</organism>
<comment type="similarity">
    <text evidence="2">Belongs to the TfdA dioxygenase family.</text>
</comment>
<evidence type="ECO:0000256" key="4">
    <source>
        <dbReference type="ARBA" id="ARBA00022964"/>
    </source>
</evidence>